<reference evidence="3" key="1">
    <citation type="journal article" date="2019" name="Int. J. Syst. Evol. Microbiol.">
        <title>The Global Catalogue of Microorganisms (GCM) 10K type strain sequencing project: providing services to taxonomists for standard genome sequencing and annotation.</title>
        <authorList>
            <consortium name="The Broad Institute Genomics Platform"/>
            <consortium name="The Broad Institute Genome Sequencing Center for Infectious Disease"/>
            <person name="Wu L."/>
            <person name="Ma J."/>
        </authorList>
    </citation>
    <scope>NUCLEOTIDE SEQUENCE [LARGE SCALE GENOMIC DNA]</scope>
    <source>
        <strain evidence="3">JCM 16918</strain>
    </source>
</reference>
<keyword evidence="3" id="KW-1185">Reference proteome</keyword>
<protein>
    <submittedName>
        <fullName evidence="2">Uncharacterized protein</fullName>
    </submittedName>
</protein>
<proteinExistence type="predicted"/>
<gene>
    <name evidence="2" type="ORF">GCM10010842_21930</name>
</gene>
<sequence>MTNFLTERARARYSTDMILTTLLLVAGLAAAALLLRRVLGGGERYERIPRGPGRRDSAQDVYWEARVLAALNGNRAALERHVLGKQRQKPGLKRWELLRLVHLDLTRRGAARPAERPATERRRASPRGGTFRTHF</sequence>
<dbReference type="EMBL" id="BMOR01000008">
    <property type="protein sequence ID" value="GGN38768.1"/>
    <property type="molecule type" value="Genomic_DNA"/>
</dbReference>
<evidence type="ECO:0000313" key="3">
    <source>
        <dbReference type="Proteomes" id="UP000645517"/>
    </source>
</evidence>
<comment type="caution">
    <text evidence="2">The sequence shown here is derived from an EMBL/GenBank/DDBJ whole genome shotgun (WGS) entry which is preliminary data.</text>
</comment>
<name>A0ABQ2J4C8_9DEIO</name>
<feature type="region of interest" description="Disordered" evidence="1">
    <location>
        <begin position="109"/>
        <end position="135"/>
    </location>
</feature>
<dbReference type="Proteomes" id="UP000645517">
    <property type="component" value="Unassembled WGS sequence"/>
</dbReference>
<accession>A0ABQ2J4C8</accession>
<feature type="compositionally biased region" description="Basic and acidic residues" evidence="1">
    <location>
        <begin position="109"/>
        <end position="123"/>
    </location>
</feature>
<evidence type="ECO:0000313" key="2">
    <source>
        <dbReference type="EMBL" id="GGN38768.1"/>
    </source>
</evidence>
<evidence type="ECO:0000256" key="1">
    <source>
        <dbReference type="SAM" id="MobiDB-lite"/>
    </source>
</evidence>
<organism evidence="2 3">
    <name type="scientific">Deinococcus daejeonensis</name>
    <dbReference type="NCBI Taxonomy" id="1007098"/>
    <lineage>
        <taxon>Bacteria</taxon>
        <taxon>Thermotogati</taxon>
        <taxon>Deinococcota</taxon>
        <taxon>Deinococci</taxon>
        <taxon>Deinococcales</taxon>
        <taxon>Deinococcaceae</taxon>
        <taxon>Deinococcus</taxon>
    </lineage>
</organism>